<reference evidence="2 4" key="2">
    <citation type="submission" date="2018-11" db="EMBL/GenBank/DDBJ databases">
        <authorList>
            <consortium name="Pathogen Informatics"/>
        </authorList>
    </citation>
    <scope>NUCLEOTIDE SEQUENCE [LARGE SCALE GENOMIC DNA]</scope>
</reference>
<dbReference type="AlphaFoldDB" id="A0A0N4U7T0"/>
<keyword evidence="1" id="KW-0732">Signal</keyword>
<proteinExistence type="predicted"/>
<evidence type="ECO:0000313" key="2">
    <source>
        <dbReference type="EMBL" id="VDN57244.1"/>
    </source>
</evidence>
<protein>
    <submittedName>
        <fullName evidence="5">Annexin</fullName>
    </submittedName>
</protein>
<dbReference type="Proteomes" id="UP000274756">
    <property type="component" value="Unassembled WGS sequence"/>
</dbReference>
<reference evidence="5" key="1">
    <citation type="submission" date="2017-02" db="UniProtKB">
        <authorList>
            <consortium name="WormBaseParasite"/>
        </authorList>
    </citation>
    <scope>IDENTIFICATION</scope>
</reference>
<evidence type="ECO:0000313" key="5">
    <source>
        <dbReference type="WBParaSite" id="DME_0000305801-mRNA-1"/>
    </source>
</evidence>
<feature type="signal peptide" evidence="1">
    <location>
        <begin position="1"/>
        <end position="15"/>
    </location>
</feature>
<dbReference type="WBParaSite" id="DME_0000305801-mRNA-1">
    <property type="protein sequence ID" value="DME_0000305801-mRNA-1"/>
    <property type="gene ID" value="DME_0000305801"/>
</dbReference>
<evidence type="ECO:0000256" key="1">
    <source>
        <dbReference type="SAM" id="SignalP"/>
    </source>
</evidence>
<sequence length="421" mass="47657">MQFWTALLPIFVVHCLENTTLQKTDSLPKVPTSIITVPKLEISDENFTNKFPIKNSAVIDHSVNILRRIISIIFVMDLGGKLGEMMDAFIEFALNFTNHCEIIRRNEKGLVKGKVVSSARSEIIAAISATSASTADLNFLSRFFSSTRFMSISSSGISSKTSTIAAKSEMVPGHLSTGNEFAIKSKNKGGGELSLYRQSLDLNEDSTTFDKTTISSTNQSYNKDYIGTCFGKIRSTTGFDSNFRTLMDRYSQTAQVDQIDQLIRQKMVDLCTEKEISETESFLDDQRGSIQIAQLVSLNLTNDEKDRLNVYENINDVTSMRNFFLAKFHALTGEQYKRIQKTYNDILMKFVYGSLKQNIGKFLSKLNSQERNILKAYGITSQPEKINEFIDQKFTKMNLSSDDEDEIRKYVRGLFMSINYI</sequence>
<evidence type="ECO:0000313" key="3">
    <source>
        <dbReference type="Proteomes" id="UP000038040"/>
    </source>
</evidence>
<gene>
    <name evidence="2" type="ORF">DME_LOCUS7217</name>
</gene>
<keyword evidence="4" id="KW-1185">Reference proteome</keyword>
<accession>A0A0N4U7T0</accession>
<feature type="chain" id="PRO_5041040968" evidence="1">
    <location>
        <begin position="16"/>
        <end position="421"/>
    </location>
</feature>
<dbReference type="Proteomes" id="UP000038040">
    <property type="component" value="Unplaced"/>
</dbReference>
<dbReference type="OrthoDB" id="5850381at2759"/>
<evidence type="ECO:0000313" key="4">
    <source>
        <dbReference type="Proteomes" id="UP000274756"/>
    </source>
</evidence>
<organism evidence="3 5">
    <name type="scientific">Dracunculus medinensis</name>
    <name type="common">Guinea worm</name>
    <dbReference type="NCBI Taxonomy" id="318479"/>
    <lineage>
        <taxon>Eukaryota</taxon>
        <taxon>Metazoa</taxon>
        <taxon>Ecdysozoa</taxon>
        <taxon>Nematoda</taxon>
        <taxon>Chromadorea</taxon>
        <taxon>Rhabditida</taxon>
        <taxon>Spirurina</taxon>
        <taxon>Dracunculoidea</taxon>
        <taxon>Dracunculidae</taxon>
        <taxon>Dracunculus</taxon>
    </lineage>
</organism>
<dbReference type="EMBL" id="UYYG01001159">
    <property type="protein sequence ID" value="VDN57244.1"/>
    <property type="molecule type" value="Genomic_DNA"/>
</dbReference>
<name>A0A0N4U7T0_DRAME</name>